<protein>
    <recommendedName>
        <fullName evidence="9">Lipoprotein signal peptidase</fullName>
        <ecNumber evidence="9">3.4.23.36</ecNumber>
    </recommendedName>
    <alternativeName>
        <fullName evidence="9">Prolipoprotein signal peptidase</fullName>
    </alternativeName>
    <alternativeName>
        <fullName evidence="9">Signal peptidase II</fullName>
        <shortName evidence="9">SPase II</shortName>
    </alternativeName>
</protein>
<dbReference type="InterPro" id="IPR001872">
    <property type="entry name" value="Peptidase_A8"/>
</dbReference>
<evidence type="ECO:0000256" key="7">
    <source>
        <dbReference type="ARBA" id="ARBA00022989"/>
    </source>
</evidence>
<dbReference type="PANTHER" id="PTHR33695:SF1">
    <property type="entry name" value="LIPOPROTEIN SIGNAL PEPTIDASE"/>
    <property type="match status" value="1"/>
</dbReference>
<comment type="subcellular location">
    <subcellularLocation>
        <location evidence="9">Cell membrane</location>
        <topology evidence="9">Multi-pass membrane protein</topology>
    </subcellularLocation>
</comment>
<feature type="transmembrane region" description="Helical" evidence="9">
    <location>
        <begin position="23"/>
        <end position="41"/>
    </location>
</feature>
<dbReference type="PATRIC" id="fig|1461584.3.peg.1158"/>
<evidence type="ECO:0000256" key="2">
    <source>
        <dbReference type="ARBA" id="ARBA00022475"/>
    </source>
</evidence>
<dbReference type="Pfam" id="PF01252">
    <property type="entry name" value="Peptidase_A8"/>
    <property type="match status" value="1"/>
</dbReference>
<evidence type="ECO:0000256" key="1">
    <source>
        <dbReference type="ARBA" id="ARBA00006139"/>
    </source>
</evidence>
<dbReference type="GO" id="GO:0006508">
    <property type="term" value="P:proteolysis"/>
    <property type="evidence" value="ECO:0007669"/>
    <property type="project" value="UniProtKB-KW"/>
</dbReference>
<feature type="region of interest" description="Disordered" evidence="12">
    <location>
        <begin position="181"/>
        <end position="224"/>
    </location>
</feature>
<comment type="similarity">
    <text evidence="1 9 11">Belongs to the peptidase A8 family.</text>
</comment>
<evidence type="ECO:0000313" key="13">
    <source>
        <dbReference type="EMBL" id="CEA07842.1"/>
    </source>
</evidence>
<feature type="transmembrane region" description="Helical" evidence="9">
    <location>
        <begin position="80"/>
        <end position="100"/>
    </location>
</feature>
<feature type="compositionally biased region" description="Gly residues" evidence="12">
    <location>
        <begin position="214"/>
        <end position="224"/>
    </location>
</feature>
<feature type="transmembrane region" description="Helical" evidence="9">
    <location>
        <begin position="147"/>
        <end position="168"/>
    </location>
</feature>
<dbReference type="PRINTS" id="PR00781">
    <property type="entry name" value="LIPOSIGPTASE"/>
</dbReference>
<keyword evidence="2 9" id="KW-1003">Cell membrane</keyword>
<proteinExistence type="inferred from homology"/>
<dbReference type="EMBL" id="LN483070">
    <property type="protein sequence ID" value="CEA07842.1"/>
    <property type="molecule type" value="Genomic_DNA"/>
</dbReference>
<evidence type="ECO:0000256" key="11">
    <source>
        <dbReference type="RuleBase" id="RU004181"/>
    </source>
</evidence>
<keyword evidence="5 9" id="KW-0064">Aspartyl protease</keyword>
<keyword evidence="3 9" id="KW-0645">Protease</keyword>
<dbReference type="AlphaFoldDB" id="A0A078MQW8"/>
<keyword evidence="13" id="KW-0449">Lipoprotein</keyword>
<dbReference type="NCBIfam" id="TIGR00077">
    <property type="entry name" value="lspA"/>
    <property type="match status" value="1"/>
</dbReference>
<dbReference type="EC" id="3.4.23.36" evidence="9"/>
<feature type="transmembrane region" description="Helical" evidence="9">
    <location>
        <begin position="107"/>
        <end position="127"/>
    </location>
</feature>
<evidence type="ECO:0000256" key="9">
    <source>
        <dbReference type="HAMAP-Rule" id="MF_00161"/>
    </source>
</evidence>
<evidence type="ECO:0000256" key="12">
    <source>
        <dbReference type="SAM" id="MobiDB-lite"/>
    </source>
</evidence>
<evidence type="ECO:0000256" key="8">
    <source>
        <dbReference type="ARBA" id="ARBA00023136"/>
    </source>
</evidence>
<evidence type="ECO:0000256" key="3">
    <source>
        <dbReference type="ARBA" id="ARBA00022670"/>
    </source>
</evidence>
<organism evidence="13">
    <name type="scientific">Arthrobacter saudimassiliensis</name>
    <dbReference type="NCBI Taxonomy" id="1461584"/>
    <lineage>
        <taxon>Bacteria</taxon>
        <taxon>Bacillati</taxon>
        <taxon>Actinomycetota</taxon>
        <taxon>Actinomycetes</taxon>
        <taxon>Micrococcales</taxon>
        <taxon>Micrococcaceae</taxon>
        <taxon>Arthrobacter</taxon>
    </lineage>
</organism>
<keyword evidence="8 9" id="KW-0472">Membrane</keyword>
<feature type="compositionally biased region" description="Low complexity" evidence="12">
    <location>
        <begin position="204"/>
        <end position="213"/>
    </location>
</feature>
<sequence>MTDSSPAGPVPASTGTIRSGRRFAVLMALCAVLALVLDQLTKWRVESTMAEGQVIDVFPPLLRWHFIRNPGAAFSIGTDYTWVFTIIMVGVSGFLIYLLFKVRSMAWAAALGLVLGGALGNLTDRLFREPSFGQGHVVDFIALPNFAIFNIADSCVVSGVILVCLLTLRGIGLDGRREELPPRRAARRTGVPADGPETGGGTEAAGAGSDAADGGAGGTDGKRS</sequence>
<dbReference type="UniPathway" id="UPA00665"/>
<keyword evidence="7 9" id="KW-1133">Transmembrane helix</keyword>
<evidence type="ECO:0000256" key="5">
    <source>
        <dbReference type="ARBA" id="ARBA00022750"/>
    </source>
</evidence>
<keyword evidence="4 9" id="KW-0812">Transmembrane</keyword>
<dbReference type="PANTHER" id="PTHR33695">
    <property type="entry name" value="LIPOPROTEIN SIGNAL PEPTIDASE"/>
    <property type="match status" value="1"/>
</dbReference>
<keyword evidence="6 9" id="KW-0378">Hydrolase</keyword>
<feature type="active site" evidence="9">
    <location>
        <position position="153"/>
    </location>
</feature>
<feature type="active site" evidence="9">
    <location>
        <position position="139"/>
    </location>
</feature>
<dbReference type="HAMAP" id="MF_00161">
    <property type="entry name" value="LspA"/>
    <property type="match status" value="1"/>
</dbReference>
<reference evidence="13" key="1">
    <citation type="submission" date="2014-07" db="EMBL/GenBank/DDBJ databases">
        <authorList>
            <person name="Urmite Genomes Urmite Genomes"/>
        </authorList>
    </citation>
    <scope>NUCLEOTIDE SEQUENCE</scope>
    <source>
        <strain evidence="13">11W110_air</strain>
    </source>
</reference>
<dbReference type="GO" id="GO:0004190">
    <property type="term" value="F:aspartic-type endopeptidase activity"/>
    <property type="evidence" value="ECO:0007669"/>
    <property type="project" value="UniProtKB-UniRule"/>
</dbReference>
<dbReference type="GO" id="GO:0005886">
    <property type="term" value="C:plasma membrane"/>
    <property type="evidence" value="ECO:0007669"/>
    <property type="project" value="UniProtKB-SubCell"/>
</dbReference>
<evidence type="ECO:0000256" key="6">
    <source>
        <dbReference type="ARBA" id="ARBA00022801"/>
    </source>
</evidence>
<gene>
    <name evidence="9 13" type="primary">lspA</name>
    <name evidence="13" type="ORF">BN1051_01166</name>
</gene>
<comment type="function">
    <text evidence="9 10">This protein specifically catalyzes the removal of signal peptides from prolipoproteins.</text>
</comment>
<dbReference type="PROSITE" id="PS00855">
    <property type="entry name" value="SPASE_II"/>
    <property type="match status" value="1"/>
</dbReference>
<comment type="catalytic activity">
    <reaction evidence="9 10">
        <text>Release of signal peptides from bacterial membrane prolipoproteins. Hydrolyzes -Xaa-Yaa-Zaa-|-(S,diacylglyceryl)Cys-, in which Xaa is hydrophobic (preferably Leu), and Yaa (Ala or Ser) and Zaa (Gly or Ala) have small, neutral side chains.</text>
        <dbReference type="EC" id="3.4.23.36"/>
    </reaction>
</comment>
<name>A0A078MQW8_9MICC</name>
<accession>A0A078MQW8</accession>
<evidence type="ECO:0000256" key="10">
    <source>
        <dbReference type="RuleBase" id="RU000594"/>
    </source>
</evidence>
<comment type="pathway">
    <text evidence="9">Protein modification; lipoprotein biosynthesis (signal peptide cleavage).</text>
</comment>
<evidence type="ECO:0000256" key="4">
    <source>
        <dbReference type="ARBA" id="ARBA00022692"/>
    </source>
</evidence>